<feature type="compositionally biased region" description="Low complexity" evidence="3">
    <location>
        <begin position="115"/>
        <end position="124"/>
    </location>
</feature>
<evidence type="ECO:0000256" key="3">
    <source>
        <dbReference type="SAM" id="MobiDB-lite"/>
    </source>
</evidence>
<feature type="compositionally biased region" description="Polar residues" evidence="3">
    <location>
        <begin position="126"/>
        <end position="145"/>
    </location>
</feature>
<dbReference type="Pfam" id="PF07727">
    <property type="entry name" value="RVT_2"/>
    <property type="match status" value="2"/>
</dbReference>
<dbReference type="EMBL" id="BKCJ010001776">
    <property type="protein sequence ID" value="GEU43938.1"/>
    <property type="molecule type" value="Genomic_DNA"/>
</dbReference>
<comment type="caution">
    <text evidence="6">The sequence shown here is derived from an EMBL/GenBank/DDBJ whole genome shotgun (WGS) entry which is preliminary data.</text>
</comment>
<dbReference type="InterPro" id="IPR012337">
    <property type="entry name" value="RNaseH-like_sf"/>
</dbReference>
<reference evidence="6" key="1">
    <citation type="journal article" date="2019" name="Sci. Rep.">
        <title>Draft genome of Tanacetum cinerariifolium, the natural source of mosquito coil.</title>
        <authorList>
            <person name="Yamashiro T."/>
            <person name="Shiraishi A."/>
            <person name="Satake H."/>
            <person name="Nakayama K."/>
        </authorList>
    </citation>
    <scope>NUCLEOTIDE SEQUENCE</scope>
</reference>
<feature type="compositionally biased region" description="Basic and acidic residues" evidence="3">
    <location>
        <begin position="1663"/>
        <end position="1683"/>
    </location>
</feature>
<dbReference type="Gene3D" id="3.30.420.10">
    <property type="entry name" value="Ribonuclease H-like superfamily/Ribonuclease H"/>
    <property type="match status" value="1"/>
</dbReference>
<dbReference type="Pfam" id="PF00098">
    <property type="entry name" value="zf-CCHC"/>
    <property type="match status" value="1"/>
</dbReference>
<dbReference type="SUPFAM" id="SSF53098">
    <property type="entry name" value="Ribonuclease H-like"/>
    <property type="match status" value="1"/>
</dbReference>
<feature type="domain" description="CCHC-type" evidence="4">
    <location>
        <begin position="1648"/>
        <end position="1664"/>
    </location>
</feature>
<feature type="region of interest" description="Disordered" evidence="3">
    <location>
        <begin position="1179"/>
        <end position="1226"/>
    </location>
</feature>
<feature type="coiled-coil region" evidence="2">
    <location>
        <begin position="2264"/>
        <end position="2291"/>
    </location>
</feature>
<dbReference type="CDD" id="cd09272">
    <property type="entry name" value="RNase_HI_RT_Ty1"/>
    <property type="match status" value="1"/>
</dbReference>
<feature type="coiled-coil region" evidence="2">
    <location>
        <begin position="288"/>
        <end position="348"/>
    </location>
</feature>
<dbReference type="PROSITE" id="PS50994">
    <property type="entry name" value="INTEGRASE"/>
    <property type="match status" value="1"/>
</dbReference>
<feature type="compositionally biased region" description="Basic and acidic residues" evidence="3">
    <location>
        <begin position="680"/>
        <end position="689"/>
    </location>
</feature>
<feature type="compositionally biased region" description="Polar residues" evidence="3">
    <location>
        <begin position="1191"/>
        <end position="1220"/>
    </location>
</feature>
<dbReference type="InterPro" id="IPR036875">
    <property type="entry name" value="Znf_CCHC_sf"/>
</dbReference>
<dbReference type="PANTHER" id="PTHR11439">
    <property type="entry name" value="GAG-POL-RELATED RETROTRANSPOSON"/>
    <property type="match status" value="1"/>
</dbReference>
<dbReference type="GO" id="GO:0015074">
    <property type="term" value="P:DNA integration"/>
    <property type="evidence" value="ECO:0007669"/>
    <property type="project" value="InterPro"/>
</dbReference>
<evidence type="ECO:0000259" key="5">
    <source>
        <dbReference type="PROSITE" id="PS50994"/>
    </source>
</evidence>
<dbReference type="GO" id="GO:0008270">
    <property type="term" value="F:zinc ion binding"/>
    <property type="evidence" value="ECO:0007669"/>
    <property type="project" value="UniProtKB-KW"/>
</dbReference>
<keyword evidence="2" id="KW-0175">Coiled coil</keyword>
<dbReference type="PANTHER" id="PTHR11439:SF495">
    <property type="entry name" value="REVERSE TRANSCRIPTASE, RNA-DEPENDENT DNA POLYMERASE-RELATED"/>
    <property type="match status" value="1"/>
</dbReference>
<gene>
    <name evidence="6" type="ORF">Tci_015916</name>
</gene>
<feature type="domain" description="Integrase catalytic" evidence="5">
    <location>
        <begin position="1963"/>
        <end position="2132"/>
    </location>
</feature>
<feature type="region of interest" description="Disordered" evidence="3">
    <location>
        <begin position="210"/>
        <end position="251"/>
    </location>
</feature>
<dbReference type="Gene3D" id="4.10.60.10">
    <property type="entry name" value="Zinc finger, CCHC-type"/>
    <property type="match status" value="1"/>
</dbReference>
<name>A0A6L2K3F1_TANCI</name>
<feature type="region of interest" description="Disordered" evidence="3">
    <location>
        <begin position="115"/>
        <end position="145"/>
    </location>
</feature>
<feature type="coiled-coil region" evidence="2">
    <location>
        <begin position="1730"/>
        <end position="1757"/>
    </location>
</feature>
<feature type="region of interest" description="Disordered" evidence="3">
    <location>
        <begin position="718"/>
        <end position="740"/>
    </location>
</feature>
<dbReference type="InterPro" id="IPR036397">
    <property type="entry name" value="RNaseH_sf"/>
</dbReference>
<dbReference type="SMART" id="SM00343">
    <property type="entry name" value="ZnF_C2HC"/>
    <property type="match status" value="2"/>
</dbReference>
<organism evidence="6">
    <name type="scientific">Tanacetum cinerariifolium</name>
    <name type="common">Dalmatian daisy</name>
    <name type="synonym">Chrysanthemum cinerariifolium</name>
    <dbReference type="NCBI Taxonomy" id="118510"/>
    <lineage>
        <taxon>Eukaryota</taxon>
        <taxon>Viridiplantae</taxon>
        <taxon>Streptophyta</taxon>
        <taxon>Embryophyta</taxon>
        <taxon>Tracheophyta</taxon>
        <taxon>Spermatophyta</taxon>
        <taxon>Magnoliopsida</taxon>
        <taxon>eudicotyledons</taxon>
        <taxon>Gunneridae</taxon>
        <taxon>Pentapetalae</taxon>
        <taxon>asterids</taxon>
        <taxon>campanulids</taxon>
        <taxon>Asterales</taxon>
        <taxon>Asteraceae</taxon>
        <taxon>Asteroideae</taxon>
        <taxon>Anthemideae</taxon>
        <taxon>Anthemidinae</taxon>
        <taxon>Tanacetum</taxon>
    </lineage>
</organism>
<evidence type="ECO:0000256" key="1">
    <source>
        <dbReference type="PROSITE-ProRule" id="PRU00047"/>
    </source>
</evidence>
<dbReference type="SUPFAM" id="SSF57756">
    <property type="entry name" value="Retrovirus zinc finger-like domains"/>
    <property type="match status" value="1"/>
</dbReference>
<feature type="region of interest" description="Disordered" evidence="3">
    <location>
        <begin position="1663"/>
        <end position="1695"/>
    </location>
</feature>
<feature type="region of interest" description="Disordered" evidence="3">
    <location>
        <begin position="653"/>
        <end position="692"/>
    </location>
</feature>
<evidence type="ECO:0000313" key="6">
    <source>
        <dbReference type="EMBL" id="GEU43938.1"/>
    </source>
</evidence>
<accession>A0A6L2K3F1</accession>
<evidence type="ECO:0000259" key="4">
    <source>
        <dbReference type="PROSITE" id="PS50158"/>
    </source>
</evidence>
<proteinExistence type="predicted"/>
<sequence>MSIPEDHLAKFQKITDAKEMWEAIKSRFGGNDESKKMQKYILKQQFESFSVSNLEGLHKGYDWFQSLLSQLEIHGVDTLSFDDLYNNLKVFESDVTGSTASSSSTQNVAFVSSDSTSSTNEVSNAYGVSTSSGHNSQREGSSSYTDELVDKFDREEMDLKWQMAMISIGLKKFYKKTRRKLNFYAKEPVGLNKTKVECFNCHNKGHFAREYRSKGNQESRSRDAGNTGYKARDNRRKPEKQDEPKAMVTIDGDGVDWTSHAKDDTEKYALMAFNSRNSSSDTEVTSCSKECEESYAKLKKLYDEQREQIGDTSIEIQAYTLAIKKKLLAEAKNAKEELKTKLENFQSSSKGLGKLLNSQMSGKEKSGIGYGNQIHEEVLSYENEILESVFDSQSSDVEDSHVNDRFVKVEGMHASKTSESDAKTSDFSSCESNSSVETLESVPKLVESKPKAVCESKVWSDAPIIEEYESNSDDEYVFKALVEQEKPSCAFNNIVNHVKSPRQTVKDQDTCSQNPKVDKRDWTGLMTELRIWKVITARPIANEIRPKANMYKSHSPITRPFNRTTTPKANFENHKVNTVGDKIVSVVEGNRETAVKASAVSTACYVLNRVLVTKPQNKTPYELITGKFEEKCDEGFLVGYSLNSKAFRPVTAENKDNKTAGPKKANNSAVDQEDQALLEEPERLKRQEKEADDAAETLKNTFAQGTEDLILQAGAARASSTNYDNTASTPVNTTSPSRNVSAAGPSYLYLSNYANQYDTQIPSLEDIYEVPSDGIFTSASSDDEGAVADFTNLESTMNVYRNKKDEQGIVVRNKAMLVAQGHRQEEGIDYYEAFAPLARIEAIRIFLAFASYMGFIVYQMYVKSAFLYGKIDEEVYVSQPLGFIDPKFPKQVYKVVKALYGLHQAPKAWYATIFTFLVKSGYKRGIIDKTLFIKKEKKDIMLDKYVAEILKKLDFMSVKTASTPIKTHKPLDKDEEVANVDVHLYRSMIGSLMYLTASRPGIMYLKGQPKLGLWYPRESVFDLEAYSDSDYARANLDRKSTTRGCHFLGRRLISWQYKKQTIVATSNTEVEYVAAANWCGQVLWIKNQMLDYGFNFMTTRIHMTKGNAQFHEIVDFLSRSSMFYALTISPDVCTIFIEQFWNSATSKTLNNVSQIKAKVAGQRRVTPLFPFMLAQAAVKEGEGSRRPTGPQPTHSLAQPSVGDQTHETTSSSSLENTQSPRLVKDDNAQATEILNLKERVNKLEKGPNIKEGDLNKLDDLLDEGADYDVNEGRSTDKIKVLNAKAEGVSAAGETLSTTTLAVSIASVQEANISTAGIISTAGPSNTDVACLSNQEDVQDLFDDETRIADILVNIANARPRPVVNTDPEQEQRKATPIVQTAIDPKDKGKDKGKMVEPEPIKELTKRDFDAAQIAGDEEDKNQKEWILKSWNFYDNCGVYILMLEDGIEFYMLAERRYPLTKETLKRMMALRLIAESESKAVFDLLRFIQKQIDEIANDSCKELASPKQTAFGKDFSNPLMADSLTKTIWLSMHHVIAIKHLLRANGYCTNKVSTLYGVSTSSGHNLQMEGSSSYTDELMYSFFTDQSSGPQLDHEDLEQVDDFDLEEMDLKWQMAMISMRLKKFYKKTRRKLHFDAKEPVGFDKYKVKCFNCHNKGHFARECRSKRNQERRRRDVRNNRYKARDNRRRHAKHDETKAMVTNDGDGVDWTGHAKDDTKNYALTAFNSSNSSSDTEKLLAEVKNAKEELKTKLENFQGFSKGLSKLLNSQMSAKEKSGLEDSPVNDRFVKVEGMHAVPPPMTGIYMPPKFDFRIDESKFTCGPKQSKTSEFDAKTSDLATWESNYIVETIESVPKPVESKPKVVSKHKVWSDSLIIKEFPINVARQKISSQATSTRIVRKVSTARPIVNDIRPRDNLYKSHSPITRPFNKTTAPKANFINHKVNTAWDKIVSAVGSNRGTAVKALTEDPQQTLKGKGIVDSGCSRHMTGNKAYLVEYQDFNGGPIAFGGSKGQITVLLRVPRQNNMYSFNLKNIVPTGSLACLIAKATVDESNKWNRRLGIKREYSNARTPQQNGVTKRKNMTLIEATRTMLADSFLPNTFWAEAVSTACYVLNRVLVTKPQNKTPYELITGKILIKSYIQPFGCHVTILNTIDHLGKFEEKSDEGFLDGYSLNSKAFRPVTAENKDNKTTGPKEANNNTCKQDNIDARNSEMEAKPPQEYFVLLLWSSYTSTLKGSKAKNGSEKLNGDTGSSTNKEPVDQEDEAFLEELKRLKRQENEADDATETLRKTFSQGTEDLLLQAGATRASSTNYVNTASTPVNTASPSRNEDLFQFKTQKVWILVDLRFRKKGHRQEEGIDYDEVFAPVARIEAIRIFLAFASYMRFIVYRMDVKSSFLYEKINEEVYVSQPPGFIDPKFPKQVYQVVKALYGLYQAHRAWYATLSTFLVKSGYKRGIIDKTLFIKKEKKDIMLVKQKEDGIFISQDKYIAKILKKFDFMSVKTASTLIKTQKPLVKDEEASDADVHLYRSMIGSLMYLTASRPDIMYAVCACSRFQGTQNTSHHHAVKRILRYLKGQPKLGLWYPRESVFDLEAYSNSDYARANLDRKSTTRGCHFLGRRLISW</sequence>
<dbReference type="InterPro" id="IPR001878">
    <property type="entry name" value="Znf_CCHC"/>
</dbReference>
<dbReference type="InterPro" id="IPR013103">
    <property type="entry name" value="RVT_2"/>
</dbReference>
<dbReference type="PROSITE" id="PS50158">
    <property type="entry name" value="ZF_CCHC"/>
    <property type="match status" value="1"/>
</dbReference>
<dbReference type="GO" id="GO:0003676">
    <property type="term" value="F:nucleic acid binding"/>
    <property type="evidence" value="ECO:0007669"/>
    <property type="project" value="InterPro"/>
</dbReference>
<feature type="region of interest" description="Disordered" evidence="3">
    <location>
        <begin position="2233"/>
        <end position="2259"/>
    </location>
</feature>
<evidence type="ECO:0000256" key="2">
    <source>
        <dbReference type="SAM" id="Coils"/>
    </source>
</evidence>
<keyword evidence="1" id="KW-0863">Zinc-finger</keyword>
<protein>
    <submittedName>
        <fullName evidence="6">Putative ribonuclease H-like domain-containing protein</fullName>
    </submittedName>
</protein>
<keyword evidence="1" id="KW-0862">Zinc</keyword>
<feature type="region of interest" description="Disordered" evidence="3">
    <location>
        <begin position="2180"/>
        <end position="2201"/>
    </location>
</feature>
<feature type="compositionally biased region" description="Basic and acidic residues" evidence="3">
    <location>
        <begin position="210"/>
        <end position="223"/>
    </location>
</feature>
<dbReference type="InterPro" id="IPR001584">
    <property type="entry name" value="Integrase_cat-core"/>
</dbReference>
<keyword evidence="1" id="KW-0479">Metal-binding</keyword>